<proteinExistence type="predicted"/>
<sequence length="129" mass="13984">MSHLRKCSRTNCRQPAVATMTYDYAESTAVIGPLSPVATQGAFDLCTMHAETVTVPRGWQMIRLRTEFEPTPPSQTDLMALADAIRATSQEDVPAPSVASREVRRPADIHVPPHLTVIRGGEGEVGDEG</sequence>
<dbReference type="Proteomes" id="UP001275049">
    <property type="component" value="Unassembled WGS sequence"/>
</dbReference>
<organism evidence="3 5">
    <name type="scientific">Actinotignum urinale</name>
    <dbReference type="NCBI Taxonomy" id="190146"/>
    <lineage>
        <taxon>Bacteria</taxon>
        <taxon>Bacillati</taxon>
        <taxon>Actinomycetota</taxon>
        <taxon>Actinomycetes</taxon>
        <taxon>Actinomycetales</taxon>
        <taxon>Actinomycetaceae</taxon>
        <taxon>Actinotignum</taxon>
    </lineage>
</organism>
<gene>
    <name evidence="3" type="ORF">R6G80_00045</name>
    <name evidence="2" type="ORF">R6G86_03455</name>
</gene>
<evidence type="ECO:0000256" key="1">
    <source>
        <dbReference type="SAM" id="MobiDB-lite"/>
    </source>
</evidence>
<dbReference type="EMBL" id="JAWNGC010000001">
    <property type="protein sequence ID" value="MDY5154125.1"/>
    <property type="molecule type" value="Genomic_DNA"/>
</dbReference>
<dbReference type="EMBL" id="JAWNGA010000004">
    <property type="protein sequence ID" value="MDY5132801.1"/>
    <property type="molecule type" value="Genomic_DNA"/>
</dbReference>
<protein>
    <submittedName>
        <fullName evidence="3">DUF3499 domain-containing protein</fullName>
    </submittedName>
</protein>
<name>A0AAW9HUU7_9ACTO</name>
<feature type="region of interest" description="Disordered" evidence="1">
    <location>
        <begin position="89"/>
        <end position="111"/>
    </location>
</feature>
<reference evidence="3 4" key="1">
    <citation type="submission" date="2023-10" db="EMBL/GenBank/DDBJ databases">
        <title>Whole Genome based description of the genera Actinobaculum and Actinotignum reveals a complex phylogenetic relationship within the species included in the genus Actinotignum.</title>
        <authorList>
            <person name="Jensen C.S."/>
            <person name="Dargis R."/>
            <person name="Kemp M."/>
            <person name="Christensen J.J."/>
        </authorList>
    </citation>
    <scope>NUCLEOTIDE SEQUENCE</scope>
    <source>
        <strain evidence="3">SLA_B511</strain>
        <strain evidence="2 4">SLA_B974</strain>
    </source>
</reference>
<evidence type="ECO:0000313" key="2">
    <source>
        <dbReference type="EMBL" id="MDY5132801.1"/>
    </source>
</evidence>
<dbReference type="Pfam" id="PF12005">
    <property type="entry name" value="DUF3499"/>
    <property type="match status" value="1"/>
</dbReference>
<dbReference type="InterPro" id="IPR021888">
    <property type="entry name" value="DUF3499"/>
</dbReference>
<dbReference type="RefSeq" id="WP_022866088.1">
    <property type="nucleotide sequence ID" value="NZ_CAMYCL010000001.1"/>
</dbReference>
<evidence type="ECO:0000313" key="4">
    <source>
        <dbReference type="Proteomes" id="UP001275049"/>
    </source>
</evidence>
<keyword evidence="4" id="KW-1185">Reference proteome</keyword>
<evidence type="ECO:0000313" key="5">
    <source>
        <dbReference type="Proteomes" id="UP001281731"/>
    </source>
</evidence>
<dbReference type="Proteomes" id="UP001281731">
    <property type="component" value="Unassembled WGS sequence"/>
</dbReference>
<comment type="caution">
    <text evidence="3">The sequence shown here is derived from an EMBL/GenBank/DDBJ whole genome shotgun (WGS) entry which is preliminary data.</text>
</comment>
<accession>A0AAW9HUU7</accession>
<evidence type="ECO:0000313" key="3">
    <source>
        <dbReference type="EMBL" id="MDY5154125.1"/>
    </source>
</evidence>
<dbReference type="AlphaFoldDB" id="A0AAW9HUU7"/>